<evidence type="ECO:0000313" key="7">
    <source>
        <dbReference type="Proteomes" id="UP000322000"/>
    </source>
</evidence>
<feature type="compositionally biased region" description="Polar residues" evidence="4">
    <location>
        <begin position="454"/>
        <end position="464"/>
    </location>
</feature>
<feature type="domain" description="EGF-like" evidence="6">
    <location>
        <begin position="153"/>
        <end position="184"/>
    </location>
</feature>
<evidence type="ECO:0000256" key="1">
    <source>
        <dbReference type="ARBA" id="ARBA00022536"/>
    </source>
</evidence>
<evidence type="ECO:0000256" key="5">
    <source>
        <dbReference type="SAM" id="SignalP"/>
    </source>
</evidence>
<dbReference type="Proteomes" id="UP000322000">
    <property type="component" value="Unplaced"/>
</dbReference>
<feature type="compositionally biased region" description="Low complexity" evidence="4">
    <location>
        <begin position="339"/>
        <end position="371"/>
    </location>
</feature>
<dbReference type="GeneID" id="113507720"/>
<protein>
    <submittedName>
        <fullName evidence="8">Uncharacterized protein LOC113507720</fullName>
    </submittedName>
</protein>
<evidence type="ECO:0000256" key="3">
    <source>
        <dbReference type="ARBA" id="ARBA00023157"/>
    </source>
</evidence>
<proteinExistence type="predicted"/>
<keyword evidence="1" id="KW-0245">EGF-like domain</keyword>
<dbReference type="Gene3D" id="2.10.25.10">
    <property type="entry name" value="Laminin"/>
    <property type="match status" value="4"/>
</dbReference>
<feature type="domain" description="EGF-like" evidence="6">
    <location>
        <begin position="120"/>
        <end position="151"/>
    </location>
</feature>
<feature type="compositionally biased region" description="Low complexity" evidence="4">
    <location>
        <begin position="383"/>
        <end position="415"/>
    </location>
</feature>
<evidence type="ECO:0000313" key="8">
    <source>
        <dbReference type="RefSeq" id="XP_026746463.1"/>
    </source>
</evidence>
<feature type="domain" description="EGF-like" evidence="6">
    <location>
        <begin position="186"/>
        <end position="220"/>
    </location>
</feature>
<feature type="compositionally biased region" description="Polar residues" evidence="4">
    <location>
        <begin position="278"/>
        <end position="306"/>
    </location>
</feature>
<dbReference type="InParanoid" id="A0A7E5WZZ0"/>
<evidence type="ECO:0000256" key="4">
    <source>
        <dbReference type="SAM" id="MobiDB-lite"/>
    </source>
</evidence>
<keyword evidence="3" id="KW-1015">Disulfide bond</keyword>
<feature type="compositionally biased region" description="Low complexity" evidence="4">
    <location>
        <begin position="544"/>
        <end position="562"/>
    </location>
</feature>
<name>A0A7E5WZZ0_TRINI</name>
<organism evidence="7 8">
    <name type="scientific">Trichoplusia ni</name>
    <name type="common">Cabbage looper</name>
    <dbReference type="NCBI Taxonomy" id="7111"/>
    <lineage>
        <taxon>Eukaryota</taxon>
        <taxon>Metazoa</taxon>
        <taxon>Ecdysozoa</taxon>
        <taxon>Arthropoda</taxon>
        <taxon>Hexapoda</taxon>
        <taxon>Insecta</taxon>
        <taxon>Pterygota</taxon>
        <taxon>Neoptera</taxon>
        <taxon>Endopterygota</taxon>
        <taxon>Lepidoptera</taxon>
        <taxon>Glossata</taxon>
        <taxon>Ditrysia</taxon>
        <taxon>Noctuoidea</taxon>
        <taxon>Noctuidae</taxon>
        <taxon>Plusiinae</taxon>
        <taxon>Trichoplusia</taxon>
    </lineage>
</organism>
<evidence type="ECO:0000259" key="6">
    <source>
        <dbReference type="SMART" id="SM00181"/>
    </source>
</evidence>
<gene>
    <name evidence="8" type="primary">LOC113507720</name>
</gene>
<dbReference type="InterPro" id="IPR000742">
    <property type="entry name" value="EGF"/>
</dbReference>
<dbReference type="PANTHER" id="PTHR24047">
    <property type="entry name" value="FI01909P-RELATED"/>
    <property type="match status" value="1"/>
</dbReference>
<dbReference type="InterPro" id="IPR053255">
    <property type="entry name" value="EGF-like_domain"/>
</dbReference>
<feature type="domain" description="EGF-like" evidence="6">
    <location>
        <begin position="578"/>
        <end position="611"/>
    </location>
</feature>
<keyword evidence="2" id="KW-0677">Repeat</keyword>
<accession>A0A7E5WZZ0</accession>
<sequence length="677" mass="73692">MRLFIFALLTVCAHATPQYVKTAGVKGGYNRGYGYQGGESHVSNSSSQHGGYGGYSGPRVNPAINFEVGVCYIEVPTASLVRDPSHVPAGNGSRPDLSRIRSCCRGYTRSVYNFLICEPVCSQPCVNGLCVAPETCTCYPDHVKNLEGECVATCPIGCQNGRCSGGECICNPGYKLDSESKYCIPVCRDDCGRNYGGKCVAPNRCECKAGYTTSPDGSCKPDCGRCHNGECVGPSECRCLPGYAKNQTSDCEPQCTNTCRPPSRCVAPNVCSESVTTTTTGPYYQPIPNTNVLVRPSLPTSDSQYKPNYPDSHQPNPPSNQQPNYPGNHQPGHPGQHEPYPGSQQPGYPGSQRPGYPDNQQPGYPNNQQPGHAGSQRPGYPDGQQSGYPGSQQPGYPEQQSIYPGGQQPLYPGQQTIYPGSQPGSPGYQQPNGSHSPGQQQHTYPGSNLPGLSGYQQPNGQQPAYPNGQYYPGSHHPDHQRPNSPSHYNSSQSPTDREPYYPNSQYYPGSQHPDPLRPNYPGHQNQPTNDREPYYPNSQYYPGQSNSYNQGSYPYPSQYPSESQHRYPDSHSAVGDVPCSQPCVNGTCVGRDRCACNTGYLPIDSDTSRCQPYCPSCSNGTCVSPYVCVCDEGFYKDFSVKGRTRCIPRRVRRSADDTSAPLNIAKLLTFEIPDYED</sequence>
<feature type="compositionally biased region" description="Polar residues" evidence="4">
    <location>
        <begin position="482"/>
        <end position="494"/>
    </location>
</feature>
<dbReference type="RefSeq" id="XP_026746463.1">
    <property type="nucleotide sequence ID" value="XM_026890662.1"/>
</dbReference>
<dbReference type="OrthoDB" id="10060424at2759"/>
<dbReference type="CTD" id="692423"/>
<dbReference type="SMART" id="SM00181">
    <property type="entry name" value="EGF"/>
    <property type="match status" value="6"/>
</dbReference>
<dbReference type="AlphaFoldDB" id="A0A7E5WZZ0"/>
<feature type="domain" description="EGF-like" evidence="6">
    <location>
        <begin position="222"/>
        <end position="252"/>
    </location>
</feature>
<feature type="compositionally biased region" description="Polar residues" evidence="4">
    <location>
        <begin position="416"/>
        <end position="446"/>
    </location>
</feature>
<feature type="region of interest" description="Disordered" evidence="4">
    <location>
        <begin position="278"/>
        <end position="571"/>
    </location>
</feature>
<reference evidence="8" key="1">
    <citation type="submission" date="2025-08" db="UniProtKB">
        <authorList>
            <consortium name="RefSeq"/>
        </authorList>
    </citation>
    <scope>IDENTIFICATION</scope>
</reference>
<feature type="domain" description="EGF-like" evidence="6">
    <location>
        <begin position="613"/>
        <end position="647"/>
    </location>
</feature>
<keyword evidence="5" id="KW-0732">Signal</keyword>
<dbReference type="PANTHER" id="PTHR24047:SF32">
    <property type="entry name" value="FI01909P-RELATED"/>
    <property type="match status" value="1"/>
</dbReference>
<feature type="chain" id="PRO_5028895213" evidence="5">
    <location>
        <begin position="16"/>
        <end position="677"/>
    </location>
</feature>
<keyword evidence="7" id="KW-1185">Reference proteome</keyword>
<feature type="signal peptide" evidence="5">
    <location>
        <begin position="1"/>
        <end position="15"/>
    </location>
</feature>
<dbReference type="KEGG" id="tnl:113507720"/>
<dbReference type="InterPro" id="IPR013032">
    <property type="entry name" value="EGF-like_CS"/>
</dbReference>
<evidence type="ECO:0000256" key="2">
    <source>
        <dbReference type="ARBA" id="ARBA00022737"/>
    </source>
</evidence>
<dbReference type="Pfam" id="PF12661">
    <property type="entry name" value="hEGF"/>
    <property type="match status" value="2"/>
</dbReference>